<proteinExistence type="predicted"/>
<sequence length="116" mass="13751">MSLKKIQFEFVSECNISRKVPDMKSWSKKIRNVFPKGAIYIIIHRYIDVSGSELDAFILQSNDIKWPSQKNDSVFRSQYFHKSKYDSNIWILMDEHRTETTIIKSLILDCNKFLTI</sequence>
<evidence type="ECO:0000313" key="1">
    <source>
        <dbReference type="EMBL" id="QID05802.1"/>
    </source>
</evidence>
<dbReference type="EMBL" id="MN175499">
    <property type="protein sequence ID" value="QID05802.1"/>
    <property type="molecule type" value="Genomic_DNA"/>
</dbReference>
<organism evidence="1">
    <name type="scientific">Borely moumouvirus</name>
    <dbReference type="NCBI Taxonomy" id="2712067"/>
    <lineage>
        <taxon>Viruses</taxon>
        <taxon>Varidnaviria</taxon>
        <taxon>Bamfordvirae</taxon>
        <taxon>Nucleocytoviricota</taxon>
        <taxon>Megaviricetes</taxon>
        <taxon>Imitervirales</taxon>
        <taxon>Mimiviridae</taxon>
        <taxon>Megamimivirinae</taxon>
        <taxon>Moumouvirus</taxon>
    </lineage>
</organism>
<protein>
    <submittedName>
        <fullName evidence="1">Uncharacterized protein</fullName>
    </submittedName>
</protein>
<reference evidence="1" key="1">
    <citation type="submission" date="2019-07" db="EMBL/GenBank/DDBJ databases">
        <title>The discovery of a new lineage B mimivirus raises questions about particles surface fibrils.</title>
        <authorList>
            <person name="Silva L.K.S."/>
            <person name="Rodrigues R.A.L."/>
            <person name="Andrade A.C.S.P."/>
            <person name="Hikida H."/>
            <person name="Andreani J."/>
            <person name="Levasseur A."/>
            <person name="La Scola B."/>
            <person name="Abrahao J.S."/>
        </authorList>
    </citation>
    <scope>NUCLEOTIDE SEQUENCE</scope>
    <source>
        <strain evidence="1">B60</strain>
    </source>
</reference>
<accession>A0A6G6AAE0</accession>
<name>A0A6G6AAE0_9VIRU</name>